<comment type="cofactor">
    <cofactor evidence="1">
        <name>Ca(2+)</name>
        <dbReference type="ChEBI" id="CHEBI:29108"/>
    </cofactor>
</comment>
<dbReference type="CDD" id="cd09019">
    <property type="entry name" value="galactose_mutarotase_like"/>
    <property type="match status" value="1"/>
</dbReference>
<evidence type="ECO:0000256" key="10">
    <source>
        <dbReference type="PIRSR" id="PIRSR005096-2"/>
    </source>
</evidence>
<comment type="subunit">
    <text evidence="4">Monomer.</text>
</comment>
<dbReference type="GO" id="GO:0006006">
    <property type="term" value="P:glucose metabolic process"/>
    <property type="evidence" value="ECO:0007669"/>
    <property type="project" value="TreeGrafter"/>
</dbReference>
<dbReference type="GO" id="GO:0004034">
    <property type="term" value="F:aldose 1-epimerase activity"/>
    <property type="evidence" value="ECO:0007669"/>
    <property type="project" value="UniProtKB-EC"/>
</dbReference>
<dbReference type="InterPro" id="IPR008183">
    <property type="entry name" value="Aldose_1/G6P_1-epimerase"/>
</dbReference>
<dbReference type="InterPro" id="IPR015443">
    <property type="entry name" value="Aldose_1-epimerase"/>
</dbReference>
<evidence type="ECO:0000313" key="12">
    <source>
        <dbReference type="EMBL" id="PWA08109.1"/>
    </source>
</evidence>
<dbReference type="AlphaFoldDB" id="A0A2U1JT20"/>
<reference evidence="12 13" key="1">
    <citation type="submission" date="2018-04" db="EMBL/GenBank/DDBJ databases">
        <title>Flavobacterium sp. nov., isolated from glacier ice.</title>
        <authorList>
            <person name="Liu Q."/>
            <person name="Xin Y.-H."/>
        </authorList>
    </citation>
    <scope>NUCLEOTIDE SEQUENCE [LARGE SCALE GENOMIC DNA]</scope>
    <source>
        <strain evidence="12 13">LB2P30</strain>
    </source>
</reference>
<dbReference type="EMBL" id="QCZH01000016">
    <property type="protein sequence ID" value="PWA08109.1"/>
    <property type="molecule type" value="Genomic_DNA"/>
</dbReference>
<keyword evidence="13" id="KW-1185">Reference proteome</keyword>
<feature type="binding site" evidence="10">
    <location>
        <position position="253"/>
    </location>
    <ligand>
        <name>beta-D-galactose</name>
        <dbReference type="ChEBI" id="CHEBI:27667"/>
    </ligand>
</feature>
<dbReference type="Proteomes" id="UP000245618">
    <property type="component" value="Unassembled WGS sequence"/>
</dbReference>
<evidence type="ECO:0000256" key="5">
    <source>
        <dbReference type="ARBA" id="ARBA00022837"/>
    </source>
</evidence>
<evidence type="ECO:0000256" key="9">
    <source>
        <dbReference type="PIRSR" id="PIRSR005096-1"/>
    </source>
</evidence>
<evidence type="ECO:0000256" key="2">
    <source>
        <dbReference type="ARBA" id="ARBA00005028"/>
    </source>
</evidence>
<dbReference type="PROSITE" id="PS51257">
    <property type="entry name" value="PROKAR_LIPOPROTEIN"/>
    <property type="match status" value="1"/>
</dbReference>
<dbReference type="GO" id="GO:0005737">
    <property type="term" value="C:cytoplasm"/>
    <property type="evidence" value="ECO:0007669"/>
    <property type="project" value="TreeGrafter"/>
</dbReference>
<dbReference type="InterPro" id="IPR011013">
    <property type="entry name" value="Gal_mutarotase_sf_dom"/>
</dbReference>
<dbReference type="SUPFAM" id="SSF74650">
    <property type="entry name" value="Galactose mutarotase-like"/>
    <property type="match status" value="1"/>
</dbReference>
<comment type="pathway">
    <text evidence="2 8">Carbohydrate metabolism; hexose metabolism.</text>
</comment>
<feature type="binding site" evidence="11">
    <location>
        <begin position="195"/>
        <end position="197"/>
    </location>
    <ligand>
        <name>beta-D-galactose</name>
        <dbReference type="ChEBI" id="CHEBI:27667"/>
    </ligand>
</feature>
<evidence type="ECO:0000256" key="3">
    <source>
        <dbReference type="ARBA" id="ARBA00006206"/>
    </source>
</evidence>
<sequence length="349" mass="39118">MEIKNIPHFIMDAAAELFGIMPNGVAVYSCELTNKNGMRFKVINYGATITSFKIPLKNDKMIDVVLGFDNLEGYLKSFDLESAPYLGATVGRFAGRINKGTFELNGRIFGLNINSNMHSLHGGNLGFSKVVWDIKSINYGDNPSIKLMYASQNNDENYPGDLLVELTYTLSEENELIIEYHATSTEDTIVNLTHHSYFNLDGHNSDVSSQKMSVNSKEILETTNENIPTGKFLDLDNSSFDFSSFKKCPAKIDTTFILNQEEELAASLFSEKNKLKMSVYTDQPAVHIYVGGNCEAIKGKENVLYHSLSGICFETQNFPDAPNHKHFPSSVLKKNASYEQKTIYKFEIL</sequence>
<evidence type="ECO:0000256" key="6">
    <source>
        <dbReference type="ARBA" id="ARBA00023235"/>
    </source>
</evidence>
<dbReference type="UniPathway" id="UPA00242"/>
<gene>
    <name evidence="12" type="ORF">DB891_13010</name>
</gene>
<dbReference type="EC" id="5.1.3.3" evidence="8"/>
<evidence type="ECO:0000256" key="7">
    <source>
        <dbReference type="ARBA" id="ARBA00023277"/>
    </source>
</evidence>
<dbReference type="Gene3D" id="2.70.98.10">
    <property type="match status" value="1"/>
</dbReference>
<dbReference type="RefSeq" id="WP_116764009.1">
    <property type="nucleotide sequence ID" value="NZ_QCZH01000016.1"/>
</dbReference>
<accession>A0A2U1JT20</accession>
<evidence type="ECO:0000256" key="8">
    <source>
        <dbReference type="PIRNR" id="PIRNR005096"/>
    </source>
</evidence>
<evidence type="ECO:0000256" key="11">
    <source>
        <dbReference type="PIRSR" id="PIRSR005096-3"/>
    </source>
</evidence>
<protein>
    <recommendedName>
        <fullName evidence="8">Aldose 1-epimerase</fullName>
        <ecNumber evidence="8">5.1.3.3</ecNumber>
    </recommendedName>
</protein>
<comment type="similarity">
    <text evidence="3 8">Belongs to the aldose epimerase family.</text>
</comment>
<name>A0A2U1JT20_9FLAO</name>
<evidence type="ECO:0000313" key="13">
    <source>
        <dbReference type="Proteomes" id="UP000245618"/>
    </source>
</evidence>
<evidence type="ECO:0000256" key="1">
    <source>
        <dbReference type="ARBA" id="ARBA00001913"/>
    </source>
</evidence>
<keyword evidence="5" id="KW-0106">Calcium</keyword>
<dbReference type="PIRSF" id="PIRSF005096">
    <property type="entry name" value="GALM"/>
    <property type="match status" value="1"/>
</dbReference>
<dbReference type="GO" id="GO:0030246">
    <property type="term" value="F:carbohydrate binding"/>
    <property type="evidence" value="ECO:0007669"/>
    <property type="project" value="InterPro"/>
</dbReference>
<dbReference type="PANTHER" id="PTHR10091:SF0">
    <property type="entry name" value="GALACTOSE MUTAROTASE"/>
    <property type="match status" value="1"/>
</dbReference>
<comment type="caution">
    <text evidence="12">The sequence shown here is derived from an EMBL/GenBank/DDBJ whole genome shotgun (WGS) entry which is preliminary data.</text>
</comment>
<dbReference type="OrthoDB" id="9779408at2"/>
<organism evidence="12 13">
    <name type="scientific">Flavobacterium laiguense</name>
    <dbReference type="NCBI Taxonomy" id="2169409"/>
    <lineage>
        <taxon>Bacteria</taxon>
        <taxon>Pseudomonadati</taxon>
        <taxon>Bacteroidota</taxon>
        <taxon>Flavobacteriia</taxon>
        <taxon>Flavobacteriales</taxon>
        <taxon>Flavobacteriaceae</taxon>
        <taxon>Flavobacterium</taxon>
    </lineage>
</organism>
<dbReference type="InterPro" id="IPR014718">
    <property type="entry name" value="GH-type_carb-bd"/>
</dbReference>
<dbReference type="GO" id="GO:0033499">
    <property type="term" value="P:galactose catabolic process via UDP-galactose, Leloir pathway"/>
    <property type="evidence" value="ECO:0007669"/>
    <property type="project" value="TreeGrafter"/>
</dbReference>
<proteinExistence type="inferred from homology"/>
<dbReference type="InterPro" id="IPR047215">
    <property type="entry name" value="Galactose_mutarotase-like"/>
</dbReference>
<evidence type="ECO:0000256" key="4">
    <source>
        <dbReference type="ARBA" id="ARBA00011245"/>
    </source>
</evidence>
<dbReference type="NCBIfam" id="NF008277">
    <property type="entry name" value="PRK11055.1"/>
    <property type="match status" value="1"/>
</dbReference>
<feature type="active site" description="Proton acceptor" evidence="9">
    <location>
        <position position="314"/>
    </location>
</feature>
<comment type="catalytic activity">
    <reaction evidence="8">
        <text>alpha-D-glucose = beta-D-glucose</text>
        <dbReference type="Rhea" id="RHEA:10264"/>
        <dbReference type="ChEBI" id="CHEBI:15903"/>
        <dbReference type="ChEBI" id="CHEBI:17925"/>
        <dbReference type="EC" id="5.1.3.3"/>
    </reaction>
</comment>
<feature type="active site" description="Proton donor" evidence="9">
    <location>
        <position position="195"/>
    </location>
</feature>
<keyword evidence="7 8" id="KW-0119">Carbohydrate metabolism</keyword>
<dbReference type="Pfam" id="PF01263">
    <property type="entry name" value="Aldose_epim"/>
    <property type="match status" value="1"/>
</dbReference>
<keyword evidence="6 8" id="KW-0413">Isomerase</keyword>
<dbReference type="PANTHER" id="PTHR10091">
    <property type="entry name" value="ALDOSE-1-EPIMERASE"/>
    <property type="match status" value="1"/>
</dbReference>